<organism evidence="4 5">
    <name type="scientific">Thermoflexibacter ruber</name>
    <dbReference type="NCBI Taxonomy" id="1003"/>
    <lineage>
        <taxon>Bacteria</taxon>
        <taxon>Pseudomonadati</taxon>
        <taxon>Bacteroidota</taxon>
        <taxon>Cytophagia</taxon>
        <taxon>Cytophagales</taxon>
        <taxon>Thermoflexibacteraceae</taxon>
        <taxon>Thermoflexibacter</taxon>
    </lineage>
</organism>
<feature type="transmembrane region" description="Helical" evidence="3">
    <location>
        <begin position="33"/>
        <end position="53"/>
    </location>
</feature>
<feature type="region of interest" description="Disordered" evidence="2">
    <location>
        <begin position="437"/>
        <end position="464"/>
    </location>
</feature>
<evidence type="ECO:0000313" key="4">
    <source>
        <dbReference type="EMBL" id="SFF43630.1"/>
    </source>
</evidence>
<feature type="coiled-coil region" evidence="1">
    <location>
        <begin position="228"/>
        <end position="255"/>
    </location>
</feature>
<gene>
    <name evidence="4" type="ORF">SAMN04488541_103417</name>
</gene>
<evidence type="ECO:0000256" key="1">
    <source>
        <dbReference type="SAM" id="Coils"/>
    </source>
</evidence>
<dbReference type="RefSeq" id="WP_091548645.1">
    <property type="nucleotide sequence ID" value="NZ_FONY01000034.1"/>
</dbReference>
<dbReference type="InterPro" id="IPR050739">
    <property type="entry name" value="MFP"/>
</dbReference>
<protein>
    <submittedName>
        <fullName evidence="4">Multidrug resistance efflux pump</fullName>
    </submittedName>
</protein>
<dbReference type="AlphaFoldDB" id="A0A1I2IPJ5"/>
<keyword evidence="3" id="KW-0812">Transmembrane</keyword>
<dbReference type="OrthoDB" id="9760528at2"/>
<dbReference type="Gene3D" id="2.40.50.100">
    <property type="match status" value="1"/>
</dbReference>
<dbReference type="PRINTS" id="PR01490">
    <property type="entry name" value="RTXTOXIND"/>
</dbReference>
<evidence type="ECO:0000313" key="5">
    <source>
        <dbReference type="Proteomes" id="UP000199513"/>
    </source>
</evidence>
<name>A0A1I2IPJ5_9BACT</name>
<evidence type="ECO:0000256" key="3">
    <source>
        <dbReference type="SAM" id="Phobius"/>
    </source>
</evidence>
<dbReference type="Proteomes" id="UP000199513">
    <property type="component" value="Unassembled WGS sequence"/>
</dbReference>
<dbReference type="PANTHER" id="PTHR30386">
    <property type="entry name" value="MEMBRANE FUSION SUBUNIT OF EMRAB-TOLC MULTIDRUG EFFLUX PUMP"/>
    <property type="match status" value="1"/>
</dbReference>
<keyword evidence="3" id="KW-1133">Transmembrane helix</keyword>
<evidence type="ECO:0000256" key="2">
    <source>
        <dbReference type="SAM" id="MobiDB-lite"/>
    </source>
</evidence>
<keyword evidence="3" id="KW-0472">Membrane</keyword>
<feature type="compositionally biased region" description="Basic and acidic residues" evidence="2">
    <location>
        <begin position="449"/>
        <end position="464"/>
    </location>
</feature>
<keyword evidence="5" id="KW-1185">Reference proteome</keyword>
<feature type="coiled-coil region" evidence="1">
    <location>
        <begin position="116"/>
        <end position="143"/>
    </location>
</feature>
<dbReference type="PANTHER" id="PTHR30386:SF18">
    <property type="entry name" value="INNER MEMBRANE PROTEIN YIAV-RELATED"/>
    <property type="match status" value="1"/>
</dbReference>
<proteinExistence type="predicted"/>
<sequence>MLGISPKNRVDDKLYKEKLSSTIVLQTPKAAKVLAYWLMGLSLVFFIVLFLPWQQNIRADGEVTALRPQDRPQTVESAIAGRIIQWRVMEGQFVRKGDTILQLAEVKEKFFDPNLLLRLKEQMEAKENGITAYKAKISALSNQILALESGLELSLSKARNKLQQNQFKLISDSTDWEAEKINLKIAEDQLVRAEEMYKKGLIPLTTLESRRLKVQETNAKVISLLNKVLTARNEILNARIELNSLQAEYADKIAKAQSDLSSARSFLAEGEGELAKLTLEYSNMKIRNEQYYLISPQDAYVVRALKAGIGETIKEGEAVATIMPDNPYTAVALYVKPMDVPLLSIGRKVRLQFEGWPALQFSGWPSVSVGTFGGRIEVIDAVDSKAGKYRILVSPDPEDDPWPVQLRQGSGVLGWAMLDDVPIWFEIWRQLNGFPPSLKDQPDDLIYGSKDKKSKDSKTDEEVD</sequence>
<dbReference type="EMBL" id="FONY01000034">
    <property type="protein sequence ID" value="SFF43630.1"/>
    <property type="molecule type" value="Genomic_DNA"/>
</dbReference>
<accession>A0A1I2IPJ5</accession>
<reference evidence="4 5" key="1">
    <citation type="submission" date="2016-10" db="EMBL/GenBank/DDBJ databases">
        <authorList>
            <person name="de Groot N.N."/>
        </authorList>
    </citation>
    <scope>NUCLEOTIDE SEQUENCE [LARGE SCALE GENOMIC DNA]</scope>
    <source>
        <strain>GEY</strain>
        <strain evidence="5">DSM 9560</strain>
    </source>
</reference>
<keyword evidence="1" id="KW-0175">Coiled coil</keyword>
<dbReference type="STRING" id="1003.SAMN04488541_103417"/>